<dbReference type="AlphaFoldDB" id="A0AA36JQC1"/>
<feature type="compositionally biased region" description="Basic and acidic residues" evidence="1">
    <location>
        <begin position="16"/>
        <end position="76"/>
    </location>
</feature>
<reference evidence="2" key="1">
    <citation type="submission" date="2023-08" db="EMBL/GenBank/DDBJ databases">
        <authorList>
            <person name="Chen Y."/>
            <person name="Shah S."/>
            <person name="Dougan E. K."/>
            <person name="Thang M."/>
            <person name="Chan C."/>
        </authorList>
    </citation>
    <scope>NUCLEOTIDE SEQUENCE</scope>
</reference>
<feature type="compositionally biased region" description="Polar residues" evidence="1">
    <location>
        <begin position="174"/>
        <end position="185"/>
    </location>
</feature>
<comment type="caution">
    <text evidence="2">The sequence shown here is derived from an EMBL/GenBank/DDBJ whole genome shotgun (WGS) entry which is preliminary data.</text>
</comment>
<keyword evidence="3" id="KW-1185">Reference proteome</keyword>
<organism evidence="2 3">
    <name type="scientific">Effrenium voratum</name>
    <dbReference type="NCBI Taxonomy" id="2562239"/>
    <lineage>
        <taxon>Eukaryota</taxon>
        <taxon>Sar</taxon>
        <taxon>Alveolata</taxon>
        <taxon>Dinophyceae</taxon>
        <taxon>Suessiales</taxon>
        <taxon>Symbiodiniaceae</taxon>
        <taxon>Effrenium</taxon>
    </lineage>
</organism>
<feature type="compositionally biased region" description="Basic and acidic residues" evidence="1">
    <location>
        <begin position="190"/>
        <end position="215"/>
    </location>
</feature>
<dbReference type="EMBL" id="CAUJNA010003817">
    <property type="protein sequence ID" value="CAJ1410448.1"/>
    <property type="molecule type" value="Genomic_DNA"/>
</dbReference>
<evidence type="ECO:0000313" key="3">
    <source>
        <dbReference type="Proteomes" id="UP001178507"/>
    </source>
</evidence>
<feature type="compositionally biased region" description="Basic and acidic residues" evidence="1">
    <location>
        <begin position="88"/>
        <end position="142"/>
    </location>
</feature>
<dbReference type="Proteomes" id="UP001178507">
    <property type="component" value="Unassembled WGS sequence"/>
</dbReference>
<evidence type="ECO:0000313" key="2">
    <source>
        <dbReference type="EMBL" id="CAJ1410448.1"/>
    </source>
</evidence>
<feature type="region of interest" description="Disordered" evidence="1">
    <location>
        <begin position="174"/>
        <end position="271"/>
    </location>
</feature>
<feature type="region of interest" description="Disordered" evidence="1">
    <location>
        <begin position="1"/>
        <end position="142"/>
    </location>
</feature>
<feature type="compositionally biased region" description="Basic residues" evidence="1">
    <location>
        <begin position="77"/>
        <end position="87"/>
    </location>
</feature>
<accession>A0AA36JQC1</accession>
<evidence type="ECO:0000256" key="1">
    <source>
        <dbReference type="SAM" id="MobiDB-lite"/>
    </source>
</evidence>
<name>A0AA36JQC1_9DINO</name>
<sequence>MSYKGHKKWPGMVTSVRDRKAEKDEKEKLLRRKKDEEEREKALRKSQEEVARWLEQKQKYPEQPYREPVREKETRRKASRERSRRRRDASQENRHVKDRRDSRSPPRERERDRERERERERAKAEEVPRHDSSRGARRRFEEALQEEAWAAGEAGIGLERSAVSSFAPEECGWVSSTQEASSGSWVVTEEATHEYEEQKQKAAEEKQKRMEEEKRRKAKLANAFAFGNEDDEDKREQERIAAAKQAAQQWKQEMQSRARPSRGDVQGNRPRIDMYTALKMIADFKRSCNGKAKPMPPEIVEATAIVTGAPM</sequence>
<gene>
    <name evidence="2" type="ORF">EVOR1521_LOCUS31273</name>
</gene>
<proteinExistence type="predicted"/>
<protein>
    <submittedName>
        <fullName evidence="2">Uncharacterized protein</fullName>
    </submittedName>
</protein>
<feature type="compositionally biased region" description="Low complexity" evidence="1">
    <location>
        <begin position="242"/>
        <end position="252"/>
    </location>
</feature>